<dbReference type="GO" id="GO:0005506">
    <property type="term" value="F:iron ion binding"/>
    <property type="evidence" value="ECO:0007669"/>
    <property type="project" value="InterPro"/>
</dbReference>
<dbReference type="VEuPathDB" id="VectorBase:CQUJHB008110"/>
<dbReference type="PRINTS" id="PR00385">
    <property type="entry name" value="P450"/>
</dbReference>
<evidence type="ECO:0000313" key="17">
    <source>
        <dbReference type="Proteomes" id="UP000002320"/>
    </source>
</evidence>
<comment type="function">
    <text evidence="2">May be involved in the metabolism of insect hormones and in the breakdown of synthetic insecticides.</text>
</comment>
<dbReference type="GO" id="GO:0020037">
    <property type="term" value="F:heme binding"/>
    <property type="evidence" value="ECO:0007669"/>
    <property type="project" value="InterPro"/>
</dbReference>
<comment type="cofactor">
    <cofactor evidence="1 14">
        <name>heme</name>
        <dbReference type="ChEBI" id="CHEBI:30413"/>
    </cofactor>
</comment>
<keyword evidence="17" id="KW-1185">Reference proteome</keyword>
<reference evidence="16" key="1">
    <citation type="submission" date="2020-05" db="UniProtKB">
        <authorList>
            <consortium name="EnsemblMetazoa"/>
        </authorList>
    </citation>
    <scope>IDENTIFICATION</scope>
    <source>
        <strain evidence="16">JHB</strain>
    </source>
</reference>
<protein>
    <submittedName>
        <fullName evidence="16">Uncharacterized protein</fullName>
    </submittedName>
</protein>
<dbReference type="PROSITE" id="PS00086">
    <property type="entry name" value="CYTOCHROME_P450"/>
    <property type="match status" value="1"/>
</dbReference>
<comment type="subcellular location">
    <subcellularLocation>
        <location evidence="4">Endoplasmic reticulum membrane</location>
        <topology evidence="4">Peripheral membrane protein</topology>
    </subcellularLocation>
    <subcellularLocation>
        <location evidence="3">Microsome membrane</location>
        <topology evidence="3">Peripheral membrane protein</topology>
    </subcellularLocation>
</comment>
<dbReference type="Proteomes" id="UP000002320">
    <property type="component" value="Unassembled WGS sequence"/>
</dbReference>
<dbReference type="InterPro" id="IPR001128">
    <property type="entry name" value="Cyt_P450"/>
</dbReference>
<dbReference type="InterPro" id="IPR036396">
    <property type="entry name" value="Cyt_P450_sf"/>
</dbReference>
<evidence type="ECO:0000256" key="14">
    <source>
        <dbReference type="PIRSR" id="PIRSR602401-1"/>
    </source>
</evidence>
<dbReference type="PANTHER" id="PTHR24291:SF189">
    <property type="entry name" value="CYTOCHROME P450 4C3-RELATED"/>
    <property type="match status" value="1"/>
</dbReference>
<evidence type="ECO:0000256" key="3">
    <source>
        <dbReference type="ARBA" id="ARBA00004174"/>
    </source>
</evidence>
<sequence length="497" mass="57652">MWIVVLGISVVVVFGIIRYVKLVQQNAFAKHLPLLNPSYPIVGNGLMLIGKPEHEKFRNLRKMTSIDYPLTRFYLGPRVMVGTTDPEIAQQILTDPVWMDKPFIYEFFQLSYGLLTSKYGIWRSHRRALSPAFNMKILQSFIPTFKHFSQKLVDRLAVLPEGTTIDVDVDVTTCFLEIGLFTTFGYDSSKLTECKEIGSSIQRFIHLLSKRIMTVPHYNDFVYRWTKDYKQSESVRAYMDNWAKFLLKEVAHRYAVRSTEPKEGKKDVREPKIFVDELYTNKMIKFSDDELVHHAITILCAATDTSSNSIGFTLLSLGMYPEVQQKVYEEVMRIYPTDESEFTPESLKQLEYMEMVIKETLRLFPVGPMILRQSVADSTIAGLFIPKGNIFGIDIFNMHRRKDIYGEDADQFNPERFSPERSKDRNPFSFLAFSGGARGCIGIRFAMMSMKIMMACMVKNFVIKTELKNEDLRFKFDIILRKLDGYTVQLEKRNKTY</sequence>
<dbReference type="InterPro" id="IPR017972">
    <property type="entry name" value="Cyt_P450_CS"/>
</dbReference>
<dbReference type="GO" id="GO:0016705">
    <property type="term" value="F:oxidoreductase activity, acting on paired donors, with incorporation or reduction of molecular oxygen"/>
    <property type="evidence" value="ECO:0007669"/>
    <property type="project" value="InterPro"/>
</dbReference>
<evidence type="ECO:0000256" key="13">
    <source>
        <dbReference type="ARBA" id="ARBA00023136"/>
    </source>
</evidence>
<keyword evidence="8" id="KW-0256">Endoplasmic reticulum</keyword>
<evidence type="ECO:0000256" key="5">
    <source>
        <dbReference type="ARBA" id="ARBA00010617"/>
    </source>
</evidence>
<evidence type="ECO:0000256" key="9">
    <source>
        <dbReference type="ARBA" id="ARBA00022848"/>
    </source>
</evidence>
<dbReference type="SUPFAM" id="SSF48264">
    <property type="entry name" value="Cytochrome P450"/>
    <property type="match status" value="1"/>
</dbReference>
<dbReference type="InterPro" id="IPR002401">
    <property type="entry name" value="Cyt_P450_E_grp-I"/>
</dbReference>
<dbReference type="GO" id="GO:0004497">
    <property type="term" value="F:monooxygenase activity"/>
    <property type="evidence" value="ECO:0007669"/>
    <property type="project" value="UniProtKB-KW"/>
</dbReference>
<dbReference type="InterPro" id="IPR050196">
    <property type="entry name" value="Cytochrome_P450_Monoox"/>
</dbReference>
<evidence type="ECO:0000313" key="16">
    <source>
        <dbReference type="EnsemblMetazoa" id="CPIJ006952-PA"/>
    </source>
</evidence>
<keyword evidence="9" id="KW-0492">Microsome</keyword>
<dbReference type="InParanoid" id="A0A1S4JI97"/>
<evidence type="ECO:0000256" key="15">
    <source>
        <dbReference type="RuleBase" id="RU000461"/>
    </source>
</evidence>
<keyword evidence="13" id="KW-0472">Membrane</keyword>
<dbReference type="AlphaFoldDB" id="A0A1S4JI97"/>
<dbReference type="GO" id="GO:0005789">
    <property type="term" value="C:endoplasmic reticulum membrane"/>
    <property type="evidence" value="ECO:0007669"/>
    <property type="project" value="UniProtKB-SubCell"/>
</dbReference>
<dbReference type="PRINTS" id="PR00463">
    <property type="entry name" value="EP450I"/>
</dbReference>
<keyword evidence="12 15" id="KW-0503">Monooxygenase</keyword>
<evidence type="ECO:0000256" key="6">
    <source>
        <dbReference type="ARBA" id="ARBA00022617"/>
    </source>
</evidence>
<evidence type="ECO:0000256" key="7">
    <source>
        <dbReference type="ARBA" id="ARBA00022723"/>
    </source>
</evidence>
<evidence type="ECO:0000256" key="1">
    <source>
        <dbReference type="ARBA" id="ARBA00001971"/>
    </source>
</evidence>
<keyword evidence="7 14" id="KW-0479">Metal-binding</keyword>
<name>A0A1S4JI97_CULQU</name>
<feature type="binding site" description="axial binding residue" evidence="14">
    <location>
        <position position="440"/>
    </location>
    <ligand>
        <name>heme</name>
        <dbReference type="ChEBI" id="CHEBI:30413"/>
    </ligand>
    <ligandPart>
        <name>Fe</name>
        <dbReference type="ChEBI" id="CHEBI:18248"/>
    </ligandPart>
</feature>
<proteinExistence type="inferred from homology"/>
<evidence type="ECO:0000256" key="12">
    <source>
        <dbReference type="ARBA" id="ARBA00023033"/>
    </source>
</evidence>
<evidence type="ECO:0000256" key="8">
    <source>
        <dbReference type="ARBA" id="ARBA00022824"/>
    </source>
</evidence>
<dbReference type="Gene3D" id="1.10.630.10">
    <property type="entry name" value="Cytochrome P450"/>
    <property type="match status" value="1"/>
</dbReference>
<dbReference type="VEuPathDB" id="VectorBase:CPIJ006952"/>
<keyword evidence="6 14" id="KW-0349">Heme</keyword>
<evidence type="ECO:0000256" key="11">
    <source>
        <dbReference type="ARBA" id="ARBA00023004"/>
    </source>
</evidence>
<dbReference type="PANTHER" id="PTHR24291">
    <property type="entry name" value="CYTOCHROME P450 FAMILY 4"/>
    <property type="match status" value="1"/>
</dbReference>
<organism evidence="16 17">
    <name type="scientific">Culex quinquefasciatus</name>
    <name type="common">Southern house mosquito</name>
    <name type="synonym">Culex pungens</name>
    <dbReference type="NCBI Taxonomy" id="7176"/>
    <lineage>
        <taxon>Eukaryota</taxon>
        <taxon>Metazoa</taxon>
        <taxon>Ecdysozoa</taxon>
        <taxon>Arthropoda</taxon>
        <taxon>Hexapoda</taxon>
        <taxon>Insecta</taxon>
        <taxon>Pterygota</taxon>
        <taxon>Neoptera</taxon>
        <taxon>Endopterygota</taxon>
        <taxon>Diptera</taxon>
        <taxon>Nematocera</taxon>
        <taxon>Culicoidea</taxon>
        <taxon>Culicidae</taxon>
        <taxon>Culicinae</taxon>
        <taxon>Culicini</taxon>
        <taxon>Culex</taxon>
        <taxon>Culex</taxon>
    </lineage>
</organism>
<keyword evidence="11 14" id="KW-0408">Iron</keyword>
<evidence type="ECO:0000256" key="4">
    <source>
        <dbReference type="ARBA" id="ARBA00004406"/>
    </source>
</evidence>
<dbReference type="EnsemblMetazoa" id="CPIJ006952-RA">
    <property type="protein sequence ID" value="CPIJ006952-PA"/>
    <property type="gene ID" value="CPIJ006952"/>
</dbReference>
<dbReference type="Pfam" id="PF00067">
    <property type="entry name" value="p450"/>
    <property type="match status" value="1"/>
</dbReference>
<keyword evidence="10 15" id="KW-0560">Oxidoreductase</keyword>
<comment type="similarity">
    <text evidence="5 15">Belongs to the cytochrome P450 family.</text>
</comment>
<accession>A0A1S4JI97</accession>
<dbReference type="CDD" id="cd11057">
    <property type="entry name" value="CYP313-like"/>
    <property type="match status" value="1"/>
</dbReference>
<evidence type="ECO:0000256" key="2">
    <source>
        <dbReference type="ARBA" id="ARBA00003690"/>
    </source>
</evidence>
<evidence type="ECO:0000256" key="10">
    <source>
        <dbReference type="ARBA" id="ARBA00023002"/>
    </source>
</evidence>
<dbReference type="OrthoDB" id="1470350at2759"/>